<name>A0A4R6P3C7_NOCIG</name>
<reference evidence="1 2" key="1">
    <citation type="submission" date="2019-03" db="EMBL/GenBank/DDBJ databases">
        <title>Genomic Encyclopedia of Type Strains, Phase IV (KMG-IV): sequencing the most valuable type-strain genomes for metagenomic binning, comparative biology and taxonomic classification.</title>
        <authorList>
            <person name="Goeker M."/>
        </authorList>
    </citation>
    <scope>NUCLEOTIDE SEQUENCE [LARGE SCALE GENOMIC DNA]</scope>
    <source>
        <strain evidence="1 2">DSM 44496</strain>
    </source>
</reference>
<sequence>MFTTSRRASYPLSQYLWRLVENAQLQSRLGSIDSIAELDRFEAEAKDLIASIRPVAPVLTGAVRRASVQAGEWRPIPDQPGHREQTRRYWVAVEVHGDIHLLKRWPDGSTVDLPAVDAAVQLTSEPEHADELSELNRLRGEAEDTWIIGMHSENPPVWALYTHFDLTRDEEAEIGDGRRDLTSEVSQRIDHIKPIVAAVTEQVAHFFESELPQRLEELIHSKRKSLADRDAVIASLKFPREWSIPSLQLDVEDQPDVATTVDGSATAVENLTLPTGRHRLARASFGDIQRVIRTWADAVERHPRAYHQLVEDRISDLLAATLNATLPGAHREVYTRRGKSDILIQADTLAAGTGPEHIFICETKWADGNVVVAEAHPQLFGYLTAHDTSAVLLLLMKQKDFASAVKSRLKVLGEIDGFRGGESGPAGWPILHYSTEGRVVRLCVATIAVPQDYPSDQRAPAHDATDAEVL</sequence>
<proteinExistence type="predicted"/>
<dbReference type="Proteomes" id="UP000295087">
    <property type="component" value="Unassembled WGS sequence"/>
</dbReference>
<protein>
    <submittedName>
        <fullName evidence="1">Uncharacterized protein</fullName>
    </submittedName>
</protein>
<dbReference type="AlphaFoldDB" id="A0A4R6P3C7"/>
<comment type="caution">
    <text evidence="1">The sequence shown here is derived from an EMBL/GenBank/DDBJ whole genome shotgun (WGS) entry which is preliminary data.</text>
</comment>
<organism evidence="1 2">
    <name type="scientific">Nocardia ignorata</name>
    <dbReference type="NCBI Taxonomy" id="145285"/>
    <lineage>
        <taxon>Bacteria</taxon>
        <taxon>Bacillati</taxon>
        <taxon>Actinomycetota</taxon>
        <taxon>Actinomycetes</taxon>
        <taxon>Mycobacteriales</taxon>
        <taxon>Nocardiaceae</taxon>
        <taxon>Nocardia</taxon>
    </lineage>
</organism>
<evidence type="ECO:0000313" key="2">
    <source>
        <dbReference type="Proteomes" id="UP000295087"/>
    </source>
</evidence>
<gene>
    <name evidence="1" type="ORF">DFR75_10710</name>
</gene>
<evidence type="ECO:0000313" key="1">
    <source>
        <dbReference type="EMBL" id="TDP31785.1"/>
    </source>
</evidence>
<dbReference type="EMBL" id="SNXK01000007">
    <property type="protein sequence ID" value="TDP31785.1"/>
    <property type="molecule type" value="Genomic_DNA"/>
</dbReference>
<accession>A0A4R6P3C7</accession>
<keyword evidence="2" id="KW-1185">Reference proteome</keyword>